<proteinExistence type="predicted"/>
<dbReference type="STRING" id="1300341.I595_2717"/>
<dbReference type="EMBL" id="LDJX01000005">
    <property type="protein sequence ID" value="KPM31450.1"/>
    <property type="molecule type" value="Genomic_DNA"/>
</dbReference>
<dbReference type="SUPFAM" id="SSF49464">
    <property type="entry name" value="Carboxypeptidase regulatory domain-like"/>
    <property type="match status" value="1"/>
</dbReference>
<comment type="caution">
    <text evidence="1">The sequence shown here is derived from an EMBL/GenBank/DDBJ whole genome shotgun (WGS) entry which is preliminary data.</text>
</comment>
<dbReference type="Proteomes" id="UP000050280">
    <property type="component" value="Unassembled WGS sequence"/>
</dbReference>
<accession>A0A0P7AST8</accession>
<evidence type="ECO:0008006" key="3">
    <source>
        <dbReference type="Google" id="ProtNLM"/>
    </source>
</evidence>
<protein>
    <recommendedName>
        <fullName evidence="3">Carboxypeptidase-like regulatory domain-containing protein</fullName>
    </recommendedName>
</protein>
<dbReference type="InterPro" id="IPR008969">
    <property type="entry name" value="CarboxyPept-like_regulatory"/>
</dbReference>
<dbReference type="AlphaFoldDB" id="A0A0P7AST8"/>
<organism evidence="1 2">
    <name type="scientific">Croceitalea dokdonensis DOKDO 023</name>
    <dbReference type="NCBI Taxonomy" id="1300341"/>
    <lineage>
        <taxon>Bacteria</taxon>
        <taxon>Pseudomonadati</taxon>
        <taxon>Bacteroidota</taxon>
        <taxon>Flavobacteriia</taxon>
        <taxon>Flavobacteriales</taxon>
        <taxon>Flavobacteriaceae</taxon>
        <taxon>Croceitalea</taxon>
    </lineage>
</organism>
<gene>
    <name evidence="1" type="ORF">I595_2717</name>
</gene>
<reference evidence="1 2" key="1">
    <citation type="submission" date="2015-09" db="EMBL/GenBank/DDBJ databases">
        <title>Genome sequence of the marine flavobacterium Croceitalea dokdonensis DOKDO 023 that contains proton- and sodium-pumping rhodopsins.</title>
        <authorList>
            <person name="Kwon S.-K."/>
            <person name="Lee H.K."/>
            <person name="Kwak M.-J."/>
            <person name="Kim J.F."/>
        </authorList>
    </citation>
    <scope>NUCLEOTIDE SEQUENCE [LARGE SCALE GENOMIC DNA]</scope>
    <source>
        <strain evidence="1 2">DOKDO 023</strain>
    </source>
</reference>
<name>A0A0P7AST8_9FLAO</name>
<evidence type="ECO:0000313" key="2">
    <source>
        <dbReference type="Proteomes" id="UP000050280"/>
    </source>
</evidence>
<evidence type="ECO:0000313" key="1">
    <source>
        <dbReference type="EMBL" id="KPM31450.1"/>
    </source>
</evidence>
<keyword evidence="2" id="KW-1185">Reference proteome</keyword>
<sequence length="519" mass="59979">MRQPFGTAMLSLTLEPNFYSMKHLLVFALLLLSNTIINAQNKEFNARVIDAKTKKPVAYATVQFGENSGVITNEEGLFSFVMDTTKTRLDSVYISSMGYQKQGFSLDQATDSLLFITPKTIELTGVYLFNKELGADEIMETMIAKLPINCNRDPIKQRYFLRQSIYGTIEKADFGFEKSSIEELDKSFIDSIQKSIPKRTSYYTETLGNLYKNDKEKKIEVIKAAELYNKNAIGSFEDLAEKLENIFKNNVKPDSYLKIKSGIFSQKIQVDSIMTELEAEEARELEKEMGKDTISGVVSGQRFIFKELLGELFFTENTKLNVVDKTRKYEFSLAGYTDIDAQGVYIINFEPKGSADFRGRFFINIDDFGVMRIEFENVKNLRNFRLLGIFYKETLYSGTMQFTKLSNNKYDLKFANLNFGRWFRIDRPLDVIEKNKNVKGKRKQNELRLNLDFRTSNTNRWELVVFENELIPPTVFDGFEEENTKQATYMPTYNPEFWQGYTIMEPNQAIKNFTANGTE</sequence>
<dbReference type="PATRIC" id="fig|1300341.3.peg.2876"/>